<evidence type="ECO:0000256" key="10">
    <source>
        <dbReference type="ARBA" id="ARBA00023204"/>
    </source>
</evidence>
<sequence length="919" mass="101258">MPLSAPFSSADRPIFLMDGTAYLYRGFYANSSLQRSDGFPTGALTVVTRILLRILRQERPCWFAFLKDGHGKNFRHEVYPNYKANRMAMPEALASQMEPVERMVRTLGLHFEESQGCEADDCIASLAARFSPEHPVVIVSADKDLKQCLRPNVIMWDPAAKDEKIVTMQGVEEEAGIPVSLWADLQALTGDSVDNIPGVPGIGPKTALQILRDFPGLEDIRDRFRLLSPKHQKKLEGHLEEMFVYRKLTTLSTSQCPDITLDDLKTAPVNMNEALALAKEFEMRALMREIMALGRESAQGEGMTFTTTQKGASPSASTATQSATLSAAGPAEPAFERDETDLLKATMGASLLDLARGSNTQGLKKIATAEALPPCSGQRVAVIWPDGADGPCAVGLAAADGTEGREFLWTGTMTDLVHWSEAAALLVVSDAKPLLKAGSPWQETALLRSRGRGLYDLSLAAYLFNPEESNYSWARLVGQASLPNDIDGKGPGLVALAMEAWGRSRLVRDGLSDLYHNLELPLTAVLAGMEDTGISIDMLAFQNFLGEVRQELSMLTQKIYDEAGESFNLRSAQQLGEILYTKLRLPMTRKTRNGQPSTSQEALESLAGHAIIDAILRFRKLEKMRSTYLEPLPRLTDRNGRLHTTFNQEATATGRLSSSNPNLQNIPVRGALGKRMRSCFVACPGSLLVSCDYSQIELRVLAFMSQDQALLQAFANNEDIHTRTAALIYECEPADITADQRRNAKTINFGLIYGMGAQKLAREIGVTPNEAKAFIKRYFEKLTGLKAFYERVEQDALQHGFVTTLGGRRRLLPNISSNNAQEQALARRQAINTVIQGSAADIIKMAMLSVWQDEELARMQARMVLQIHDELVLEVPEAWARAAGERVVQLMEGVQPGGRTFEPRLKVDWGTGRDWGTAH</sequence>
<dbReference type="Pfam" id="PF02739">
    <property type="entry name" value="5_3_exonuc_N"/>
    <property type="match status" value="1"/>
</dbReference>
<dbReference type="InterPro" id="IPR036397">
    <property type="entry name" value="RNaseH_sf"/>
</dbReference>
<dbReference type="GO" id="GO:0008409">
    <property type="term" value="F:5'-3' exonuclease activity"/>
    <property type="evidence" value="ECO:0007669"/>
    <property type="project" value="InterPro"/>
</dbReference>
<evidence type="ECO:0000256" key="5">
    <source>
        <dbReference type="ARBA" id="ARBA00022695"/>
    </source>
</evidence>
<dbReference type="CDD" id="cd09859">
    <property type="entry name" value="PIN_53EXO"/>
    <property type="match status" value="1"/>
</dbReference>
<evidence type="ECO:0000256" key="12">
    <source>
        <dbReference type="SAM" id="MobiDB-lite"/>
    </source>
</evidence>
<accession>A0A9D1PU63</accession>
<evidence type="ECO:0000259" key="14">
    <source>
        <dbReference type="SMART" id="SM00482"/>
    </source>
</evidence>
<dbReference type="PRINTS" id="PR00868">
    <property type="entry name" value="DNAPOLI"/>
</dbReference>
<dbReference type="InterPro" id="IPR002298">
    <property type="entry name" value="DNA_polymerase_A"/>
</dbReference>
<comment type="catalytic activity">
    <reaction evidence="11">
        <text>DNA(n) + a 2'-deoxyribonucleoside 5'-triphosphate = DNA(n+1) + diphosphate</text>
        <dbReference type="Rhea" id="RHEA:22508"/>
        <dbReference type="Rhea" id="RHEA-COMP:17339"/>
        <dbReference type="Rhea" id="RHEA-COMP:17340"/>
        <dbReference type="ChEBI" id="CHEBI:33019"/>
        <dbReference type="ChEBI" id="CHEBI:61560"/>
        <dbReference type="ChEBI" id="CHEBI:173112"/>
        <dbReference type="EC" id="2.7.7.7"/>
    </reaction>
</comment>
<evidence type="ECO:0000256" key="7">
    <source>
        <dbReference type="ARBA" id="ARBA00022763"/>
    </source>
</evidence>
<evidence type="ECO:0000313" key="15">
    <source>
        <dbReference type="EMBL" id="HIV99649.1"/>
    </source>
</evidence>
<dbReference type="EMBL" id="DXHV01000007">
    <property type="protein sequence ID" value="HIV99649.1"/>
    <property type="molecule type" value="Genomic_DNA"/>
</dbReference>
<dbReference type="InterPro" id="IPR019760">
    <property type="entry name" value="DNA-dir_DNA_pol_A_CS"/>
</dbReference>
<dbReference type="Pfam" id="PF00476">
    <property type="entry name" value="DNA_pol_A"/>
    <property type="match status" value="1"/>
</dbReference>
<dbReference type="SUPFAM" id="SSF47807">
    <property type="entry name" value="5' to 3' exonuclease, C-terminal subdomain"/>
    <property type="match status" value="1"/>
</dbReference>
<comment type="caution">
    <text evidence="15">The sequence shown here is derived from an EMBL/GenBank/DDBJ whole genome shotgun (WGS) entry which is preliminary data.</text>
</comment>
<dbReference type="InterPro" id="IPR020046">
    <property type="entry name" value="5-3_exonucl_a-hlix_arch_N"/>
</dbReference>
<evidence type="ECO:0000256" key="4">
    <source>
        <dbReference type="ARBA" id="ARBA00022679"/>
    </source>
</evidence>
<dbReference type="InterPro" id="IPR020045">
    <property type="entry name" value="DNA_polI_H3TH"/>
</dbReference>
<dbReference type="FunFam" id="1.10.150.20:FF:000002">
    <property type="entry name" value="DNA polymerase I"/>
    <property type="match status" value="1"/>
</dbReference>
<dbReference type="FunFam" id="1.10.150.20:FF:000003">
    <property type="entry name" value="DNA polymerase I"/>
    <property type="match status" value="1"/>
</dbReference>
<dbReference type="AlphaFoldDB" id="A0A9D1PU63"/>
<evidence type="ECO:0000256" key="11">
    <source>
        <dbReference type="ARBA" id="ARBA00049244"/>
    </source>
</evidence>
<dbReference type="GO" id="GO:0006302">
    <property type="term" value="P:double-strand break repair"/>
    <property type="evidence" value="ECO:0007669"/>
    <property type="project" value="TreeGrafter"/>
</dbReference>
<keyword evidence="6" id="KW-0235">DNA replication</keyword>
<dbReference type="EC" id="2.7.7.7" evidence="2"/>
<dbReference type="InterPro" id="IPR002421">
    <property type="entry name" value="5-3_exonuclease"/>
</dbReference>
<dbReference type="InterPro" id="IPR029060">
    <property type="entry name" value="PIN-like_dom_sf"/>
</dbReference>
<dbReference type="PROSITE" id="PS00447">
    <property type="entry name" value="DNA_POLYMERASE_A"/>
    <property type="match status" value="1"/>
</dbReference>
<keyword evidence="10" id="KW-0234">DNA repair</keyword>
<dbReference type="Gene3D" id="3.40.50.1010">
    <property type="entry name" value="5'-nuclease"/>
    <property type="match status" value="1"/>
</dbReference>
<keyword evidence="4" id="KW-0808">Transferase</keyword>
<feature type="region of interest" description="Disordered" evidence="12">
    <location>
        <begin position="306"/>
        <end position="336"/>
    </location>
</feature>
<feature type="compositionally biased region" description="Low complexity" evidence="12">
    <location>
        <begin position="312"/>
        <end position="328"/>
    </location>
</feature>
<evidence type="ECO:0000256" key="6">
    <source>
        <dbReference type="ARBA" id="ARBA00022705"/>
    </source>
</evidence>
<keyword evidence="5" id="KW-0548">Nucleotidyltransferase</keyword>
<dbReference type="FunFam" id="1.20.1060.10:FF:000001">
    <property type="entry name" value="DNA polymerase I"/>
    <property type="match status" value="1"/>
</dbReference>
<dbReference type="CDD" id="cd08637">
    <property type="entry name" value="DNA_pol_A_pol_I_C"/>
    <property type="match status" value="1"/>
</dbReference>
<organism evidence="15 16">
    <name type="scientific">Candidatus Desulfovibrio intestinipullorum</name>
    <dbReference type="NCBI Taxonomy" id="2838536"/>
    <lineage>
        <taxon>Bacteria</taxon>
        <taxon>Pseudomonadati</taxon>
        <taxon>Thermodesulfobacteriota</taxon>
        <taxon>Desulfovibrionia</taxon>
        <taxon>Desulfovibrionales</taxon>
        <taxon>Desulfovibrionaceae</taxon>
        <taxon>Desulfovibrio</taxon>
    </lineage>
</organism>
<keyword evidence="9" id="KW-0238">DNA-binding</keyword>
<dbReference type="InterPro" id="IPR001098">
    <property type="entry name" value="DNA-dir_DNA_pol_A_palm_dom"/>
</dbReference>
<dbReference type="PANTHER" id="PTHR10133">
    <property type="entry name" value="DNA POLYMERASE I"/>
    <property type="match status" value="1"/>
</dbReference>
<keyword evidence="8" id="KW-0239">DNA-directed DNA polymerase</keyword>
<name>A0A9D1PU63_9BACT</name>
<proteinExistence type="inferred from homology"/>
<dbReference type="InterPro" id="IPR008918">
    <property type="entry name" value="HhH2"/>
</dbReference>
<gene>
    <name evidence="15" type="ORF">H9894_00400</name>
</gene>
<dbReference type="SMART" id="SM00475">
    <property type="entry name" value="53EXOc"/>
    <property type="match status" value="1"/>
</dbReference>
<dbReference type="CDD" id="cd09898">
    <property type="entry name" value="H3TH_53EXO"/>
    <property type="match status" value="1"/>
</dbReference>
<dbReference type="Gene3D" id="3.30.420.10">
    <property type="entry name" value="Ribonuclease H-like superfamily/Ribonuclease H"/>
    <property type="match status" value="1"/>
</dbReference>
<evidence type="ECO:0000256" key="8">
    <source>
        <dbReference type="ARBA" id="ARBA00022932"/>
    </source>
</evidence>
<evidence type="ECO:0000256" key="9">
    <source>
        <dbReference type="ARBA" id="ARBA00023125"/>
    </source>
</evidence>
<reference evidence="15" key="1">
    <citation type="journal article" date="2021" name="PeerJ">
        <title>Extensive microbial diversity within the chicken gut microbiome revealed by metagenomics and culture.</title>
        <authorList>
            <person name="Gilroy R."/>
            <person name="Ravi A."/>
            <person name="Getino M."/>
            <person name="Pursley I."/>
            <person name="Horton D.L."/>
            <person name="Alikhan N.F."/>
            <person name="Baker D."/>
            <person name="Gharbi K."/>
            <person name="Hall N."/>
            <person name="Watson M."/>
            <person name="Adriaenssens E.M."/>
            <person name="Foster-Nyarko E."/>
            <person name="Jarju S."/>
            <person name="Secka A."/>
            <person name="Antonio M."/>
            <person name="Oren A."/>
            <person name="Chaudhuri R.R."/>
            <person name="La Ragione R."/>
            <person name="Hildebrand F."/>
            <person name="Pallen M.J."/>
        </authorList>
    </citation>
    <scope>NUCLEOTIDE SEQUENCE</scope>
    <source>
        <strain evidence="15">ChiHecec2B26-446</strain>
    </source>
</reference>
<reference evidence="15" key="2">
    <citation type="submission" date="2021-04" db="EMBL/GenBank/DDBJ databases">
        <authorList>
            <person name="Gilroy R."/>
        </authorList>
    </citation>
    <scope>NUCLEOTIDE SEQUENCE</scope>
    <source>
        <strain evidence="15">ChiHecec2B26-446</strain>
    </source>
</reference>
<dbReference type="GO" id="GO:0006261">
    <property type="term" value="P:DNA-templated DNA replication"/>
    <property type="evidence" value="ECO:0007669"/>
    <property type="project" value="InterPro"/>
</dbReference>
<evidence type="ECO:0000256" key="2">
    <source>
        <dbReference type="ARBA" id="ARBA00012417"/>
    </source>
</evidence>
<evidence type="ECO:0000313" key="16">
    <source>
        <dbReference type="Proteomes" id="UP000886752"/>
    </source>
</evidence>
<evidence type="ECO:0000256" key="1">
    <source>
        <dbReference type="ARBA" id="ARBA00007705"/>
    </source>
</evidence>
<dbReference type="InterPro" id="IPR043502">
    <property type="entry name" value="DNA/RNA_pol_sf"/>
</dbReference>
<dbReference type="InterPro" id="IPR036279">
    <property type="entry name" value="5-3_exonuclease_C_sf"/>
</dbReference>
<feature type="domain" description="5'-3' exonuclease" evidence="13">
    <location>
        <begin position="12"/>
        <end position="267"/>
    </location>
</feature>
<dbReference type="PANTHER" id="PTHR10133:SF27">
    <property type="entry name" value="DNA POLYMERASE NU"/>
    <property type="match status" value="1"/>
</dbReference>
<evidence type="ECO:0000259" key="13">
    <source>
        <dbReference type="SMART" id="SM00475"/>
    </source>
</evidence>
<dbReference type="Gene3D" id="1.20.1060.10">
    <property type="entry name" value="Taq DNA Polymerase, Chain T, domain 4"/>
    <property type="match status" value="1"/>
</dbReference>
<dbReference type="Gene3D" id="3.30.70.370">
    <property type="match status" value="1"/>
</dbReference>
<keyword evidence="7" id="KW-0227">DNA damage</keyword>
<dbReference type="SUPFAM" id="SSF56672">
    <property type="entry name" value="DNA/RNA polymerases"/>
    <property type="match status" value="1"/>
</dbReference>
<protein>
    <recommendedName>
        <fullName evidence="3">DNA polymerase I</fullName>
        <ecNumber evidence="2">2.7.7.7</ecNumber>
    </recommendedName>
</protein>
<dbReference type="GO" id="GO:0003887">
    <property type="term" value="F:DNA-directed DNA polymerase activity"/>
    <property type="evidence" value="ECO:0007669"/>
    <property type="project" value="UniProtKB-KW"/>
</dbReference>
<dbReference type="SMART" id="SM00482">
    <property type="entry name" value="POLAc"/>
    <property type="match status" value="1"/>
</dbReference>
<dbReference type="SUPFAM" id="SSF88723">
    <property type="entry name" value="PIN domain-like"/>
    <property type="match status" value="1"/>
</dbReference>
<dbReference type="Proteomes" id="UP000886752">
    <property type="component" value="Unassembled WGS sequence"/>
</dbReference>
<evidence type="ECO:0000256" key="3">
    <source>
        <dbReference type="ARBA" id="ARBA00020311"/>
    </source>
</evidence>
<dbReference type="GO" id="GO:0003677">
    <property type="term" value="F:DNA binding"/>
    <property type="evidence" value="ECO:0007669"/>
    <property type="project" value="UniProtKB-KW"/>
</dbReference>
<dbReference type="SMART" id="SM00279">
    <property type="entry name" value="HhH2"/>
    <property type="match status" value="1"/>
</dbReference>
<dbReference type="Pfam" id="PF01367">
    <property type="entry name" value="5_3_exonuc"/>
    <property type="match status" value="1"/>
</dbReference>
<feature type="domain" description="DNA-directed DNA polymerase family A palm" evidence="14">
    <location>
        <begin position="673"/>
        <end position="879"/>
    </location>
</feature>
<comment type="similarity">
    <text evidence="1">Belongs to the DNA polymerase type-A family.</text>
</comment>
<dbReference type="Gene3D" id="1.10.150.20">
    <property type="entry name" value="5' to 3' exonuclease, C-terminal subdomain"/>
    <property type="match status" value="2"/>
</dbReference>